<reference evidence="1" key="1">
    <citation type="journal article" date="2020" name="Phytopathology">
        <title>Genome Sequence Resources of Colletotrichum truncatum, C. plurivorum, C. musicola, and C. sojae: Four Species Pathogenic to Soybean (Glycine max).</title>
        <authorList>
            <person name="Rogerio F."/>
            <person name="Boufleur T.R."/>
            <person name="Ciampi-Guillardi M."/>
            <person name="Sukno S.A."/>
            <person name="Thon M.R."/>
            <person name="Massola Junior N.S."/>
            <person name="Baroncelli R."/>
        </authorList>
    </citation>
    <scope>NUCLEOTIDE SEQUENCE</scope>
    <source>
        <strain evidence="1">LFN0074</strain>
    </source>
</reference>
<evidence type="ECO:0000313" key="2">
    <source>
        <dbReference type="Proteomes" id="UP000639643"/>
    </source>
</evidence>
<organism evidence="1 2">
    <name type="scientific">Colletotrichum musicola</name>
    <dbReference type="NCBI Taxonomy" id="2175873"/>
    <lineage>
        <taxon>Eukaryota</taxon>
        <taxon>Fungi</taxon>
        <taxon>Dikarya</taxon>
        <taxon>Ascomycota</taxon>
        <taxon>Pezizomycotina</taxon>
        <taxon>Sordariomycetes</taxon>
        <taxon>Hypocreomycetidae</taxon>
        <taxon>Glomerellales</taxon>
        <taxon>Glomerellaceae</taxon>
        <taxon>Colletotrichum</taxon>
        <taxon>Colletotrichum orchidearum species complex</taxon>
    </lineage>
</organism>
<accession>A0A8H6N996</accession>
<dbReference type="OrthoDB" id="4848593at2759"/>
<sequence>MTSSPKMEAIWACIPYEVYLLIVEAAVDDAYSQACRTRCSLYLDVTTHEESPRQLRVFVSTDDEEAILKARFSLIKHISQINHHARSAVHQRFVRVNRFDFSTEVLNIADPKAWVLPAVDAFTLENPRDPQKMFENPIPETQELARHIRILNLTLFSPMYYRGALALLEALPLVEVVTLFDDLRWLPSPRLPLRGRPGDLLLPREQIHAEDRIERLCEPIWEMGIRFHIRQKYLLNETRNEDLEVISTPEGVRFKFLGPEMNFLE</sequence>
<dbReference type="AlphaFoldDB" id="A0A8H6N996"/>
<evidence type="ECO:0000313" key="1">
    <source>
        <dbReference type="EMBL" id="KAF6824403.1"/>
    </source>
</evidence>
<dbReference type="EMBL" id="WIGM01000468">
    <property type="protein sequence ID" value="KAF6824403.1"/>
    <property type="molecule type" value="Genomic_DNA"/>
</dbReference>
<comment type="caution">
    <text evidence="1">The sequence shown here is derived from an EMBL/GenBank/DDBJ whole genome shotgun (WGS) entry which is preliminary data.</text>
</comment>
<keyword evidence="2" id="KW-1185">Reference proteome</keyword>
<dbReference type="Proteomes" id="UP000639643">
    <property type="component" value="Unassembled WGS sequence"/>
</dbReference>
<protein>
    <submittedName>
        <fullName evidence="1">Uncharacterized protein</fullName>
    </submittedName>
</protein>
<name>A0A8H6N996_9PEZI</name>
<gene>
    <name evidence="1" type="ORF">CMUS01_10264</name>
</gene>
<proteinExistence type="predicted"/>